<proteinExistence type="predicted"/>
<reference evidence="2 3" key="2">
    <citation type="journal article" date="2011" name="J. Bacteriol.">
        <title>Genomes of three methylotrophs from a single niche uncover genetic and metabolic divergence of Methylophilaceae.</title>
        <authorList>
            <person name="Lapidus A."/>
            <person name="Clum A."/>
            <person name="Labutti K."/>
            <person name="Kaluzhnaya M.G."/>
            <person name="Lim S."/>
            <person name="Beck D.A."/>
            <person name="Glavina Del Rio T."/>
            <person name="Nolan M."/>
            <person name="Mavromatis K."/>
            <person name="Huntemann M."/>
            <person name="Lucas S."/>
            <person name="Lidstrom M.E."/>
            <person name="Ivanova N."/>
            <person name="Chistoserdova L."/>
        </authorList>
    </citation>
    <scope>NUCLEOTIDE SEQUENCE [LARGE SCALE GENOMIC DNA]</scope>
    <source>
        <strain evidence="3">JLW8 / ATCC BAA-1282 / DSM 17540</strain>
    </source>
</reference>
<dbReference type="HOGENOM" id="CLU_828495_0_0_4"/>
<dbReference type="KEGG" id="mmb:Mmol_1070"/>
<evidence type="ECO:0000256" key="1">
    <source>
        <dbReference type="SAM" id="SignalP"/>
    </source>
</evidence>
<dbReference type="STRING" id="583345.Mmol_1070"/>
<reference evidence="3" key="1">
    <citation type="submission" date="2009-07" db="EMBL/GenBank/DDBJ databases">
        <title>Complete sequence of Methylotenera mobilis JLW8.</title>
        <authorList>
            <consortium name="US DOE Joint Genome Institute"/>
            <person name="Lucas S."/>
            <person name="Copeland A."/>
            <person name="Lapidus A."/>
            <person name="Glavina del Rio T."/>
            <person name="Tice H."/>
            <person name="Bruce D."/>
            <person name="Goodwin L."/>
            <person name="Pitluck S."/>
            <person name="LaButti K.M."/>
            <person name="Clum A."/>
            <person name="Larimer F."/>
            <person name="Land M."/>
            <person name="Hauser L."/>
            <person name="Kyrpides N."/>
            <person name="Mikhailova N."/>
            <person name="Kayluzhnaya M."/>
            <person name="Chistoserdova L."/>
        </authorList>
    </citation>
    <scope>NUCLEOTIDE SEQUENCE [LARGE SCALE GENOMIC DNA]</scope>
    <source>
        <strain evidence="3">JLW8 / ATCC BAA-1282 / DSM 17540</strain>
    </source>
</reference>
<keyword evidence="1" id="KW-0732">Signal</keyword>
<gene>
    <name evidence="2" type="ordered locus">Mmol_1070</name>
</gene>
<feature type="chain" id="PRO_5002973381" evidence="1">
    <location>
        <begin position="28"/>
        <end position="305"/>
    </location>
</feature>
<evidence type="ECO:0000313" key="2">
    <source>
        <dbReference type="EMBL" id="ACT47978.1"/>
    </source>
</evidence>
<keyword evidence="3" id="KW-1185">Reference proteome</keyword>
<sequence>MTWMIKMKRSCYLFGLMLCMQHLSASADVANDSQSGFVNLPAIGNTNSAYVLCDTSTNFGLSEKNASNSNQSSLGQCAVSDDKLADSPMNAPIDGFTLVGIISRGVPIPEPYAAAGGEEFATLTDTVWHNNDTKECIFGTHILMKDQTLANGKRWEINDITRGGFAGRPVAIAYFMKPKPSKDYGMPEALFRAGRTYTSVPYDKNRLTLPALQDAPAPTKAISKNQSAAMNENWVDFTTDISFDDADGVTKKMTSMLYIKTTCEQRQPEEKEGAIRLRTTGGNGQDWLEVEVPGLVPFGATIERY</sequence>
<organism evidence="2 3">
    <name type="scientific">Methylotenera mobilis (strain JLW8 / ATCC BAA-1282 / DSM 17540)</name>
    <dbReference type="NCBI Taxonomy" id="583345"/>
    <lineage>
        <taxon>Bacteria</taxon>
        <taxon>Pseudomonadati</taxon>
        <taxon>Pseudomonadota</taxon>
        <taxon>Betaproteobacteria</taxon>
        <taxon>Nitrosomonadales</taxon>
        <taxon>Methylophilaceae</taxon>
        <taxon>Methylotenera</taxon>
    </lineage>
</organism>
<dbReference type="EMBL" id="CP001672">
    <property type="protein sequence ID" value="ACT47978.1"/>
    <property type="molecule type" value="Genomic_DNA"/>
</dbReference>
<accession>C6WVM9</accession>
<dbReference type="Proteomes" id="UP000002742">
    <property type="component" value="Chromosome"/>
</dbReference>
<protein>
    <submittedName>
        <fullName evidence="2">Uncharacterized protein</fullName>
    </submittedName>
</protein>
<dbReference type="AlphaFoldDB" id="C6WVM9"/>
<dbReference type="eggNOG" id="ENOG5030XNC">
    <property type="taxonomic scope" value="Bacteria"/>
</dbReference>
<evidence type="ECO:0000313" key="3">
    <source>
        <dbReference type="Proteomes" id="UP000002742"/>
    </source>
</evidence>
<name>C6WVM9_METML</name>
<feature type="signal peptide" evidence="1">
    <location>
        <begin position="1"/>
        <end position="27"/>
    </location>
</feature>